<name>A0A0F9WCH4_9ZZZZ</name>
<protein>
    <recommendedName>
        <fullName evidence="7">Tyr recombinase domain-containing protein</fullName>
    </recommendedName>
</protein>
<evidence type="ECO:0008006" key="7">
    <source>
        <dbReference type="Google" id="ProtNLM"/>
    </source>
</evidence>
<feature type="domain" description="Tyr recombinase" evidence="4">
    <location>
        <begin position="167"/>
        <end position="336"/>
    </location>
</feature>
<keyword evidence="2" id="KW-0238">DNA-binding</keyword>
<keyword evidence="3" id="KW-0233">DNA recombination</keyword>
<proteinExistence type="inferred from homology"/>
<evidence type="ECO:0000256" key="1">
    <source>
        <dbReference type="ARBA" id="ARBA00008857"/>
    </source>
</evidence>
<evidence type="ECO:0000256" key="3">
    <source>
        <dbReference type="ARBA" id="ARBA00023172"/>
    </source>
</evidence>
<feature type="domain" description="Core-binding (CB)" evidence="5">
    <location>
        <begin position="61"/>
        <end position="146"/>
    </location>
</feature>
<dbReference type="PANTHER" id="PTHR30349">
    <property type="entry name" value="PHAGE INTEGRASE-RELATED"/>
    <property type="match status" value="1"/>
</dbReference>
<dbReference type="PANTHER" id="PTHR30349:SF64">
    <property type="entry name" value="PROPHAGE INTEGRASE INTD-RELATED"/>
    <property type="match status" value="1"/>
</dbReference>
<dbReference type="Gene3D" id="1.10.150.130">
    <property type="match status" value="1"/>
</dbReference>
<comment type="caution">
    <text evidence="6">The sequence shown here is derived from an EMBL/GenBank/DDBJ whole genome shotgun (WGS) entry which is preliminary data.</text>
</comment>
<dbReference type="InterPro" id="IPR013762">
    <property type="entry name" value="Integrase-like_cat_sf"/>
</dbReference>
<dbReference type="EMBL" id="LAZR01000183">
    <property type="protein sequence ID" value="KKN83526.1"/>
    <property type="molecule type" value="Genomic_DNA"/>
</dbReference>
<evidence type="ECO:0000259" key="5">
    <source>
        <dbReference type="PROSITE" id="PS51900"/>
    </source>
</evidence>
<evidence type="ECO:0000313" key="6">
    <source>
        <dbReference type="EMBL" id="KKN83526.1"/>
    </source>
</evidence>
<accession>A0A0F9WCH4</accession>
<evidence type="ECO:0000256" key="2">
    <source>
        <dbReference type="ARBA" id="ARBA00023125"/>
    </source>
</evidence>
<organism evidence="6">
    <name type="scientific">marine sediment metagenome</name>
    <dbReference type="NCBI Taxonomy" id="412755"/>
    <lineage>
        <taxon>unclassified sequences</taxon>
        <taxon>metagenomes</taxon>
        <taxon>ecological metagenomes</taxon>
    </lineage>
</organism>
<dbReference type="InterPro" id="IPR010998">
    <property type="entry name" value="Integrase_recombinase_N"/>
</dbReference>
<reference evidence="6" key="1">
    <citation type="journal article" date="2015" name="Nature">
        <title>Complex archaea that bridge the gap between prokaryotes and eukaryotes.</title>
        <authorList>
            <person name="Spang A."/>
            <person name="Saw J.H."/>
            <person name="Jorgensen S.L."/>
            <person name="Zaremba-Niedzwiedzka K."/>
            <person name="Martijn J."/>
            <person name="Lind A.E."/>
            <person name="van Eijk R."/>
            <person name="Schleper C."/>
            <person name="Guy L."/>
            <person name="Ettema T.J."/>
        </authorList>
    </citation>
    <scope>NUCLEOTIDE SEQUENCE</scope>
</reference>
<dbReference type="InterPro" id="IPR044068">
    <property type="entry name" value="CB"/>
</dbReference>
<dbReference type="InterPro" id="IPR011010">
    <property type="entry name" value="DNA_brk_join_enz"/>
</dbReference>
<dbReference type="GO" id="GO:0015074">
    <property type="term" value="P:DNA integration"/>
    <property type="evidence" value="ECO:0007669"/>
    <property type="project" value="InterPro"/>
</dbReference>
<evidence type="ECO:0000259" key="4">
    <source>
        <dbReference type="PROSITE" id="PS51898"/>
    </source>
</evidence>
<comment type="similarity">
    <text evidence="1">Belongs to the 'phage' integrase family.</text>
</comment>
<dbReference type="GO" id="GO:0006310">
    <property type="term" value="P:DNA recombination"/>
    <property type="evidence" value="ECO:0007669"/>
    <property type="project" value="UniProtKB-KW"/>
</dbReference>
<dbReference type="PROSITE" id="PS51898">
    <property type="entry name" value="TYR_RECOMBINASE"/>
    <property type="match status" value="1"/>
</dbReference>
<dbReference type="SUPFAM" id="SSF56349">
    <property type="entry name" value="DNA breaking-rejoining enzymes"/>
    <property type="match status" value="1"/>
</dbReference>
<dbReference type="Gene3D" id="1.10.443.10">
    <property type="entry name" value="Intergrase catalytic core"/>
    <property type="match status" value="1"/>
</dbReference>
<dbReference type="InterPro" id="IPR050090">
    <property type="entry name" value="Tyrosine_recombinase_XerCD"/>
</dbReference>
<dbReference type="GO" id="GO:0003677">
    <property type="term" value="F:DNA binding"/>
    <property type="evidence" value="ECO:0007669"/>
    <property type="project" value="UniProtKB-KW"/>
</dbReference>
<dbReference type="InterPro" id="IPR002104">
    <property type="entry name" value="Integrase_catalytic"/>
</dbReference>
<dbReference type="Pfam" id="PF00589">
    <property type="entry name" value="Phage_integrase"/>
    <property type="match status" value="1"/>
</dbReference>
<dbReference type="AlphaFoldDB" id="A0A0F9WCH4"/>
<gene>
    <name evidence="6" type="ORF">LCGC14_0297650</name>
</gene>
<dbReference type="PROSITE" id="PS51900">
    <property type="entry name" value="CB"/>
    <property type="match status" value="1"/>
</dbReference>
<sequence>MNKTAWYRRWVKKGTIYKRGDIFWYSHPTPSKRQQRISLHCGTKTEAGYRAQQILEAVYGNGSNEPIDRLLEQFGAHEKHRNQPNYLAFKLTTIRAFVKMHDIKTPDEITAAKIEVYLNHRLDSGLSPAAAVTEHAHLGRFFSWLVRSHQVSSNPILETERPKIEDKEIIHLTRKELEEVRNFARKGNLCPVLVLSYTGLRLGELERLRWSDLRFGNQPTIRVRATKVKGGYKSIPMHPELVGVLKGLPKEDDEFVFRPRARGNWNKYFRQLAPQFPKFARKGILTHIFRHTIASLILQEGGRIEDVSRILRHSSIQTTERFYAQFTVEHGGRQALATI</sequence>